<dbReference type="Pfam" id="PF01614">
    <property type="entry name" value="IclR_C"/>
    <property type="match status" value="1"/>
</dbReference>
<evidence type="ECO:0000256" key="3">
    <source>
        <dbReference type="ARBA" id="ARBA00023163"/>
    </source>
</evidence>
<dbReference type="PANTHER" id="PTHR30136">
    <property type="entry name" value="HELIX-TURN-HELIX TRANSCRIPTIONAL REGULATOR, ICLR FAMILY"/>
    <property type="match status" value="1"/>
</dbReference>
<proteinExistence type="predicted"/>
<dbReference type="RefSeq" id="WP_201682147.1">
    <property type="nucleotide sequence ID" value="NZ_JAEQNA010000001.1"/>
</dbReference>
<sequence length="257" mass="27546">MKREASLNEEEPTVRQVASVSRALQMLELLVAHPEHELGVSEMAREIGVVKSSAHQLLATLVAHGFVESNTATGRYRLGLRLMEAGAVAAKHFGFGPAVVPLLEALVAQVHETCSLGVLVGSSVSLVQRVEAESVLRVDLKVGTRFPAHHSAIGRVIMAGMPPDRLTPMVDSFELSRSERQALLKELDVVRREGCSIVRDIPVEGISAMAVPVRTSAEPAIAGLVVAAPSFRFNPKAWRGPLFSAAAAISARGDRRL</sequence>
<dbReference type="Gene3D" id="3.30.450.40">
    <property type="match status" value="1"/>
</dbReference>
<reference evidence="6" key="1">
    <citation type="submission" date="2021-01" db="EMBL/GenBank/DDBJ databases">
        <title>Ramlibacter sp. strain AW1 16S ribosomal RNA gene Genome sequencing and assembly.</title>
        <authorList>
            <person name="Kang M."/>
        </authorList>
    </citation>
    <scope>NUCLEOTIDE SEQUENCE</scope>
    <source>
        <strain evidence="6">AW1</strain>
    </source>
</reference>
<evidence type="ECO:0000259" key="5">
    <source>
        <dbReference type="PROSITE" id="PS51078"/>
    </source>
</evidence>
<dbReference type="PANTHER" id="PTHR30136:SF35">
    <property type="entry name" value="HTH-TYPE TRANSCRIPTIONAL REGULATOR RV1719"/>
    <property type="match status" value="1"/>
</dbReference>
<evidence type="ECO:0000259" key="4">
    <source>
        <dbReference type="PROSITE" id="PS51077"/>
    </source>
</evidence>
<dbReference type="EMBL" id="JAEQNA010000001">
    <property type="protein sequence ID" value="MBL0419092.1"/>
    <property type="molecule type" value="Genomic_DNA"/>
</dbReference>
<dbReference type="Pfam" id="PF09339">
    <property type="entry name" value="HTH_IclR"/>
    <property type="match status" value="1"/>
</dbReference>
<evidence type="ECO:0000256" key="1">
    <source>
        <dbReference type="ARBA" id="ARBA00023015"/>
    </source>
</evidence>
<dbReference type="InterPro" id="IPR036390">
    <property type="entry name" value="WH_DNA-bd_sf"/>
</dbReference>
<evidence type="ECO:0000256" key="2">
    <source>
        <dbReference type="ARBA" id="ARBA00023125"/>
    </source>
</evidence>
<comment type="caution">
    <text evidence="6">The sequence shown here is derived from an EMBL/GenBank/DDBJ whole genome shotgun (WGS) entry which is preliminary data.</text>
</comment>
<gene>
    <name evidence="6" type="ORF">JI739_01910</name>
</gene>
<evidence type="ECO:0000313" key="7">
    <source>
        <dbReference type="Proteomes" id="UP000613011"/>
    </source>
</evidence>
<dbReference type="GO" id="GO:0003677">
    <property type="term" value="F:DNA binding"/>
    <property type="evidence" value="ECO:0007669"/>
    <property type="project" value="UniProtKB-KW"/>
</dbReference>
<dbReference type="InterPro" id="IPR014757">
    <property type="entry name" value="Tscrpt_reg_IclR_C"/>
</dbReference>
<keyword evidence="2" id="KW-0238">DNA-binding</keyword>
<dbReference type="SMART" id="SM00346">
    <property type="entry name" value="HTH_ICLR"/>
    <property type="match status" value="1"/>
</dbReference>
<dbReference type="InterPro" id="IPR050707">
    <property type="entry name" value="HTH_MetabolicPath_Reg"/>
</dbReference>
<dbReference type="Proteomes" id="UP000613011">
    <property type="component" value="Unassembled WGS sequence"/>
</dbReference>
<name>A0A937D397_9BURK</name>
<dbReference type="InterPro" id="IPR005471">
    <property type="entry name" value="Tscrpt_reg_IclR_N"/>
</dbReference>
<dbReference type="PROSITE" id="PS51077">
    <property type="entry name" value="HTH_ICLR"/>
    <property type="match status" value="1"/>
</dbReference>
<dbReference type="SUPFAM" id="SSF46785">
    <property type="entry name" value="Winged helix' DNA-binding domain"/>
    <property type="match status" value="1"/>
</dbReference>
<dbReference type="SUPFAM" id="SSF55781">
    <property type="entry name" value="GAF domain-like"/>
    <property type="match status" value="1"/>
</dbReference>
<dbReference type="FunFam" id="1.10.10.10:FF:000056">
    <property type="entry name" value="IclR family transcriptional regulator"/>
    <property type="match status" value="1"/>
</dbReference>
<dbReference type="GO" id="GO:0003700">
    <property type="term" value="F:DNA-binding transcription factor activity"/>
    <property type="evidence" value="ECO:0007669"/>
    <property type="project" value="TreeGrafter"/>
</dbReference>
<feature type="domain" description="HTH iclR-type" evidence="4">
    <location>
        <begin position="17"/>
        <end position="80"/>
    </location>
</feature>
<dbReference type="InterPro" id="IPR036388">
    <property type="entry name" value="WH-like_DNA-bd_sf"/>
</dbReference>
<dbReference type="Gene3D" id="1.10.10.10">
    <property type="entry name" value="Winged helix-like DNA-binding domain superfamily/Winged helix DNA-binding domain"/>
    <property type="match status" value="1"/>
</dbReference>
<keyword evidence="3" id="KW-0804">Transcription</keyword>
<protein>
    <submittedName>
        <fullName evidence="6">IclR family transcriptional regulator</fullName>
    </submittedName>
</protein>
<accession>A0A937D397</accession>
<dbReference type="GO" id="GO:0045892">
    <property type="term" value="P:negative regulation of DNA-templated transcription"/>
    <property type="evidence" value="ECO:0007669"/>
    <property type="project" value="TreeGrafter"/>
</dbReference>
<organism evidence="6 7">
    <name type="scientific">Ramlibacter aurantiacus</name>
    <dbReference type="NCBI Taxonomy" id="2801330"/>
    <lineage>
        <taxon>Bacteria</taxon>
        <taxon>Pseudomonadati</taxon>
        <taxon>Pseudomonadota</taxon>
        <taxon>Betaproteobacteria</taxon>
        <taxon>Burkholderiales</taxon>
        <taxon>Comamonadaceae</taxon>
        <taxon>Ramlibacter</taxon>
    </lineage>
</organism>
<keyword evidence="1" id="KW-0805">Transcription regulation</keyword>
<dbReference type="InterPro" id="IPR029016">
    <property type="entry name" value="GAF-like_dom_sf"/>
</dbReference>
<keyword evidence="7" id="KW-1185">Reference proteome</keyword>
<evidence type="ECO:0000313" key="6">
    <source>
        <dbReference type="EMBL" id="MBL0419092.1"/>
    </source>
</evidence>
<dbReference type="PROSITE" id="PS51078">
    <property type="entry name" value="ICLR_ED"/>
    <property type="match status" value="1"/>
</dbReference>
<feature type="domain" description="IclR-ED" evidence="5">
    <location>
        <begin position="81"/>
        <end position="257"/>
    </location>
</feature>
<dbReference type="AlphaFoldDB" id="A0A937D397"/>